<gene>
    <name evidence="2" type="ORF">ACFOW6_15865</name>
</gene>
<dbReference type="Gene3D" id="3.40.630.30">
    <property type="match status" value="1"/>
</dbReference>
<dbReference type="PANTHER" id="PTHR43072">
    <property type="entry name" value="N-ACETYLTRANSFERASE"/>
    <property type="match status" value="1"/>
</dbReference>
<sequence>MTAATLTAPEIRASRDDDIPAITAIYGEAVRHGTGSFELAPPGEDEMAARRAALLAAGYPHIVALRDGAVIGFAYAGAYRPRPAYAGTVESSVYVSADTRGGGVGRALLSQLVAECAARDFRQMVAVIGDSANRASIALHEAMGFTLVGTFRSVGWKHGRWLDTVLMQRALGLGDGQPPGPAKQGLK</sequence>
<dbReference type="InterPro" id="IPR016181">
    <property type="entry name" value="Acyl_CoA_acyltransferase"/>
</dbReference>
<dbReference type="PROSITE" id="PS51186">
    <property type="entry name" value="GNAT"/>
    <property type="match status" value="1"/>
</dbReference>
<dbReference type="InterPro" id="IPR000182">
    <property type="entry name" value="GNAT_dom"/>
</dbReference>
<organism evidence="2 3">
    <name type="scientific">Fodinicurvata halophila</name>
    <dbReference type="NCBI Taxonomy" id="1419723"/>
    <lineage>
        <taxon>Bacteria</taxon>
        <taxon>Pseudomonadati</taxon>
        <taxon>Pseudomonadota</taxon>
        <taxon>Alphaproteobacteria</taxon>
        <taxon>Rhodospirillales</taxon>
        <taxon>Rhodovibrionaceae</taxon>
        <taxon>Fodinicurvata</taxon>
    </lineage>
</organism>
<dbReference type="SUPFAM" id="SSF55729">
    <property type="entry name" value="Acyl-CoA N-acyltransferases (Nat)"/>
    <property type="match status" value="1"/>
</dbReference>
<evidence type="ECO:0000259" key="1">
    <source>
        <dbReference type="PROSITE" id="PS51186"/>
    </source>
</evidence>
<dbReference type="RefSeq" id="WP_382423401.1">
    <property type="nucleotide sequence ID" value="NZ_JBHSCW010000010.1"/>
</dbReference>
<keyword evidence="3" id="KW-1185">Reference proteome</keyword>
<dbReference type="GO" id="GO:0016746">
    <property type="term" value="F:acyltransferase activity"/>
    <property type="evidence" value="ECO:0007669"/>
    <property type="project" value="UniProtKB-KW"/>
</dbReference>
<keyword evidence="2" id="KW-0012">Acyltransferase</keyword>
<reference evidence="3" key="1">
    <citation type="journal article" date="2019" name="Int. J. Syst. Evol. Microbiol.">
        <title>The Global Catalogue of Microorganisms (GCM) 10K type strain sequencing project: providing services to taxonomists for standard genome sequencing and annotation.</title>
        <authorList>
            <consortium name="The Broad Institute Genomics Platform"/>
            <consortium name="The Broad Institute Genome Sequencing Center for Infectious Disease"/>
            <person name="Wu L."/>
            <person name="Ma J."/>
        </authorList>
    </citation>
    <scope>NUCLEOTIDE SEQUENCE [LARGE SCALE GENOMIC DNA]</scope>
    <source>
        <strain evidence="3">CECT 8472</strain>
    </source>
</reference>
<dbReference type="PANTHER" id="PTHR43072:SF8">
    <property type="entry name" value="ACYLTRANSFERASE FABY-RELATED"/>
    <property type="match status" value="1"/>
</dbReference>
<dbReference type="CDD" id="cd04301">
    <property type="entry name" value="NAT_SF"/>
    <property type="match status" value="1"/>
</dbReference>
<dbReference type="EC" id="2.3.-.-" evidence="2"/>
<dbReference type="EMBL" id="JBHSCW010000010">
    <property type="protein sequence ID" value="MFC4353027.1"/>
    <property type="molecule type" value="Genomic_DNA"/>
</dbReference>
<dbReference type="Pfam" id="PF00583">
    <property type="entry name" value="Acetyltransf_1"/>
    <property type="match status" value="1"/>
</dbReference>
<accession>A0ABV8UP45</accession>
<evidence type="ECO:0000313" key="2">
    <source>
        <dbReference type="EMBL" id="MFC4353027.1"/>
    </source>
</evidence>
<evidence type="ECO:0000313" key="3">
    <source>
        <dbReference type="Proteomes" id="UP001595799"/>
    </source>
</evidence>
<feature type="domain" description="N-acetyltransferase" evidence="1">
    <location>
        <begin position="9"/>
        <end position="172"/>
    </location>
</feature>
<name>A0ABV8UP45_9PROT</name>
<proteinExistence type="predicted"/>
<dbReference type="Proteomes" id="UP001595799">
    <property type="component" value="Unassembled WGS sequence"/>
</dbReference>
<keyword evidence="2" id="KW-0808">Transferase</keyword>
<comment type="caution">
    <text evidence="2">The sequence shown here is derived from an EMBL/GenBank/DDBJ whole genome shotgun (WGS) entry which is preliminary data.</text>
</comment>
<protein>
    <submittedName>
        <fullName evidence="2">GNAT family N-acetyltransferase</fullName>
        <ecNumber evidence="2">2.3.-.-</ecNumber>
    </submittedName>
</protein>